<dbReference type="InterPro" id="IPR020449">
    <property type="entry name" value="Tscrpt_reg_AraC-type_HTH"/>
</dbReference>
<dbReference type="EMBL" id="FXAF01000008">
    <property type="protein sequence ID" value="SMF60715.1"/>
    <property type="molecule type" value="Genomic_DNA"/>
</dbReference>
<sequence>MSDDFENSDPVLAYDPPPAGYGVSMLRKAPPPRMLDHQRIARAVRMIERTPAASTTLRDVSGHLGLSPFHFQRLFQEVMGESPSAYMRRTRLDRAAMNLQMSDQPITHIAFNAGYASHEAFIRAFQRQFGATPSDYRVAAQKVLPARPQPKKADLARVKIDRRSEMRLLAMRFYGSYALVEENWRIFGEYLKRIGFPMGEARPVGIILDTPLITPGELVRYDCAVVDQGFPIDDTALSPLQFRAGRYVSTKHAGSYAEIFRTYEFVSVDWIATSGEIFLPDGNGGYEFYNLPPWDHIGRMQNLDIVLPLAG</sequence>
<dbReference type="InterPro" id="IPR011256">
    <property type="entry name" value="Reg_factor_effector_dom_sf"/>
</dbReference>
<dbReference type="InterPro" id="IPR009057">
    <property type="entry name" value="Homeodomain-like_sf"/>
</dbReference>
<evidence type="ECO:0000256" key="3">
    <source>
        <dbReference type="ARBA" id="ARBA00023163"/>
    </source>
</evidence>
<dbReference type="GO" id="GO:0003700">
    <property type="term" value="F:DNA-binding transcription factor activity"/>
    <property type="evidence" value="ECO:0007669"/>
    <property type="project" value="InterPro"/>
</dbReference>
<dbReference type="Pfam" id="PF12833">
    <property type="entry name" value="HTH_18"/>
    <property type="match status" value="1"/>
</dbReference>
<gene>
    <name evidence="5" type="ORF">SAMN02982989_1106</name>
</gene>
<keyword evidence="3" id="KW-0804">Transcription</keyword>
<keyword evidence="1" id="KW-0805">Transcription regulation</keyword>
<dbReference type="PRINTS" id="PR00032">
    <property type="entry name" value="HTHARAC"/>
</dbReference>
<dbReference type="AlphaFoldDB" id="A0A1X7FXX5"/>
<dbReference type="Proteomes" id="UP000192903">
    <property type="component" value="Unassembled WGS sequence"/>
</dbReference>
<evidence type="ECO:0000256" key="1">
    <source>
        <dbReference type="ARBA" id="ARBA00023015"/>
    </source>
</evidence>
<dbReference type="STRING" id="464029.SAMN02982989_1106"/>
<dbReference type="PROSITE" id="PS01124">
    <property type="entry name" value="HTH_ARAC_FAMILY_2"/>
    <property type="match status" value="1"/>
</dbReference>
<organism evidence="5 6">
    <name type="scientific">Xaviernesmea oryzae</name>
    <dbReference type="NCBI Taxonomy" id="464029"/>
    <lineage>
        <taxon>Bacteria</taxon>
        <taxon>Pseudomonadati</taxon>
        <taxon>Pseudomonadota</taxon>
        <taxon>Alphaproteobacteria</taxon>
        <taxon>Hyphomicrobiales</taxon>
        <taxon>Rhizobiaceae</taxon>
        <taxon>Rhizobium/Agrobacterium group</taxon>
        <taxon>Xaviernesmea</taxon>
    </lineage>
</organism>
<dbReference type="OrthoDB" id="282744at2"/>
<evidence type="ECO:0000313" key="6">
    <source>
        <dbReference type="Proteomes" id="UP000192903"/>
    </source>
</evidence>
<dbReference type="InterPro" id="IPR018060">
    <property type="entry name" value="HTH_AraC"/>
</dbReference>
<dbReference type="InterPro" id="IPR050908">
    <property type="entry name" value="SmbC-like"/>
</dbReference>
<evidence type="ECO:0000313" key="5">
    <source>
        <dbReference type="EMBL" id="SMF60715.1"/>
    </source>
</evidence>
<keyword evidence="6" id="KW-1185">Reference proteome</keyword>
<dbReference type="GO" id="GO:0043565">
    <property type="term" value="F:sequence-specific DNA binding"/>
    <property type="evidence" value="ECO:0007669"/>
    <property type="project" value="InterPro"/>
</dbReference>
<dbReference type="InterPro" id="IPR029442">
    <property type="entry name" value="GyrI-like"/>
</dbReference>
<accession>A0A1X7FXX5</accession>
<dbReference type="Gene3D" id="1.10.10.60">
    <property type="entry name" value="Homeodomain-like"/>
    <property type="match status" value="2"/>
</dbReference>
<name>A0A1X7FXX5_9HYPH</name>
<dbReference type="SMART" id="SM00342">
    <property type="entry name" value="HTH_ARAC"/>
    <property type="match status" value="1"/>
</dbReference>
<dbReference type="SUPFAM" id="SSF46689">
    <property type="entry name" value="Homeodomain-like"/>
    <property type="match status" value="2"/>
</dbReference>
<dbReference type="SUPFAM" id="SSF55136">
    <property type="entry name" value="Probable bacterial effector-binding domain"/>
    <property type="match status" value="1"/>
</dbReference>
<evidence type="ECO:0000259" key="4">
    <source>
        <dbReference type="PROSITE" id="PS01124"/>
    </source>
</evidence>
<reference evidence="6" key="1">
    <citation type="submission" date="2017-04" db="EMBL/GenBank/DDBJ databases">
        <authorList>
            <person name="Varghese N."/>
            <person name="Submissions S."/>
        </authorList>
    </citation>
    <scope>NUCLEOTIDE SEQUENCE [LARGE SCALE GENOMIC DNA]</scope>
    <source>
        <strain evidence="6">B4P</strain>
    </source>
</reference>
<dbReference type="Gene3D" id="3.20.80.10">
    <property type="entry name" value="Regulatory factor, effector binding domain"/>
    <property type="match status" value="1"/>
</dbReference>
<dbReference type="SMART" id="SM00871">
    <property type="entry name" value="AraC_E_bind"/>
    <property type="match status" value="1"/>
</dbReference>
<dbReference type="PANTHER" id="PTHR40055">
    <property type="entry name" value="TRANSCRIPTIONAL REGULATOR YGIV-RELATED"/>
    <property type="match status" value="1"/>
</dbReference>
<protein>
    <submittedName>
        <fullName evidence="5">AraC family transcriptional regulator</fullName>
    </submittedName>
</protein>
<keyword evidence="2" id="KW-0238">DNA-binding</keyword>
<dbReference type="Pfam" id="PF06445">
    <property type="entry name" value="GyrI-like"/>
    <property type="match status" value="1"/>
</dbReference>
<proteinExistence type="predicted"/>
<dbReference type="InterPro" id="IPR010499">
    <property type="entry name" value="AraC_E-bd"/>
</dbReference>
<dbReference type="PANTHER" id="PTHR40055:SF1">
    <property type="entry name" value="TRANSCRIPTIONAL REGULATOR YGIV-RELATED"/>
    <property type="match status" value="1"/>
</dbReference>
<evidence type="ECO:0000256" key="2">
    <source>
        <dbReference type="ARBA" id="ARBA00023125"/>
    </source>
</evidence>
<feature type="domain" description="HTH araC/xylS-type" evidence="4">
    <location>
        <begin position="41"/>
        <end position="139"/>
    </location>
</feature>